<dbReference type="Gene3D" id="2.60.40.60">
    <property type="entry name" value="Cadherins"/>
    <property type="match status" value="1"/>
</dbReference>
<dbReference type="GO" id="GO:0043236">
    <property type="term" value="F:laminin binding"/>
    <property type="evidence" value="ECO:0007669"/>
    <property type="project" value="TreeGrafter"/>
</dbReference>
<dbReference type="PANTHER" id="PTHR21559">
    <property type="entry name" value="DYSTROGLYCAN-RELATED"/>
    <property type="match status" value="1"/>
</dbReference>
<dbReference type="InterPro" id="IPR015919">
    <property type="entry name" value="Cadherin-like_sf"/>
</dbReference>
<dbReference type="GO" id="GO:0005509">
    <property type="term" value="F:calcium ion binding"/>
    <property type="evidence" value="ECO:0007669"/>
    <property type="project" value="InterPro"/>
</dbReference>
<dbReference type="PROSITE" id="PS50268">
    <property type="entry name" value="CADHERIN_2"/>
    <property type="match status" value="1"/>
</dbReference>
<dbReference type="InterPro" id="IPR025592">
    <property type="entry name" value="DUF4347"/>
</dbReference>
<evidence type="ECO:0000256" key="1">
    <source>
        <dbReference type="SAM" id="MobiDB-lite"/>
    </source>
</evidence>
<dbReference type="RefSeq" id="WP_250127217.1">
    <property type="nucleotide sequence ID" value="NZ_CP065177.1"/>
</dbReference>
<keyword evidence="4" id="KW-1185">Reference proteome</keyword>
<sequence>MLWRQLFKKQASKPAAISETDAHPFVCGYVLEARMLFDGAIAATVEQAADTHTTETQLASTTTANTTSTETESQSDSSGHAGQGTDNQSAATKSTSTDSTSTTSTTADSSDVATVAGANVHKEVVFIDTSVAGYQSLVANVPAGMEVVLLDGSKDGLTQMAVWAQTHSGYDAIHVLSHGSEGTAQLGTLTLNSATALARANDLATLGAALNTDGDLLLYGCDVAQASGQQFASLLAQLTSADVAASTNPTGASALGGDWVTEFHTGEIGVQDLVISSYTNLLSVNSTSVTVTATNDTNTEYYPSTSVGSSVEFDNNGNPIDIDPTNNTITITYSSGASLDTGFDLVFQGGSLDHFTGINKTSSSGVNTNDVTATVSGKTIHIDVGNGGFTNGTIVFTFTSVNVSTDTAPTVTGSVTNPTYTENGSGVSLFSGVTAATNDSGQTFSGAVFTVSNVADSTEYLTINGVDVALTNGNSLSLGSGYGTASVIKSGNTATVTLSGAAMSGASMSTLLSSMTYRNSSENPSVTSRTVTLNQLTDSGSTNNTASPSLSSQVTIHAVNDAPTDISLTSSSIGQSLGSNGTVGTLSATDVDSNSFTYTLVSGTGSTDNSLFSITGSTLKVNNAATMTSGTYSVRIQVSDGTDTYQKVFSVTVSDDVRPTFDIAPAATNISASGFDLSASLDEAGTIYYVIVADGASAPSVSQIIAGQNASGATAVGSGSHVVSSAPYTYSFSVTGLNGASSYDVYVVAKDSANNQILSATKVDVTTSSNTAPVFSNLNGGATYTENGSAVVMDNNVTVADTELGALNSGQGNYNGASITIARNGGASSNDTFGNSGLLGSLTQGQNFTYNGTAVGSVTTNSGGTLTLTFNSNAASAIVDAVLQSLTYANDSNDPPSSVTLNWTFNDGSLNSSGSNQAVLSITPVNDAPTISNSSVSKTFNEDSAQTFSASDFGFSDVDSGDTLQSITIVTAPTVGELFIDANGDGVRGVGDTLLGDGAVVSATNINKLTFRPAANANGAGYASFTWTVSDGTASSTDIGTTTLNVTAVNDAPVISDTNISKTFNEDSVQTFSASDFGFSDVDSGDTLHSITILTAPPTDELFIDANSDGVRGFGDSIVGVGSLVSADEVEKLVFRPAANANGVGYATFTWTVSDGTASSTDIGTMTLNVTSVNDAPTLSSGVTVNLASTTEDVTSSATTVSSLLSGAGYGDVDSGASGGIAITTAAGNGDWQYSTDNGANWFSIGTVSGSSALLLGSTAQLRYVPDSANGETTTLSFKAWDQTSGSATVGGSKGLADTSTSGGSSAFSTNSAQVSLVVTSVNDAPTIDSTVSSQSATKDAVFSFTVPVDTFVDVDNGEVLTLSATQSDGSALPSWLSFNPATGTFSGTPTNADIGNLTIRITATDSSNASVSTTFGLAVNDNNNPPVVSTSIADQTIAQNDNLSFSVSTGTFTDPDVGDTLTLIATLADGSALPSWLSFNPATGTFSGTPANGDVGNLSIRVTATDGSNAAASTTFALTVSNINDAPVTSGSVSPQSVAQDSPLNFTLPGGLFTDPDVGDTLTLSATLADGSALPSWLSFNPATGTFSGTPANGDVGSLSIRVTATDGSNAAVSTTFALTVSNINDAPVVSGSVAPQSVAQDSPLNFTLPGGLFTDSDVGDTLTLSATLADGSALPSWLSFNPATGTFSGTPANGDVGSLSIRVTATDGSNAAVSTTFALTVSNINDAPVVSGSVSPQSVAQGSPLNFTLPGGLFTDPDVGDTLTLSATLADGSALPSWLSFNPATGTFSGTPANGDVGSLSIRVTATDGSNAAVSTTFALTVSNINDAPVVSGSVAPQSVAQDSPLNFTLPGGLFTDSDVGDTLTLIATLADGSALPSWLSFNPATGTFSGTPSNGDVGNLSIRVTATDGSNAAASATFALTVNNINDAPVASGSVAPQSVAQGSPLNFTLPGGLFTDSDVGDTLTLSATLADGSALPSWLSFNPATGTFSGTPANGDVGSLSIRVTATDGSNAAASNTFALTVSNINDAPVVSGSVAPQSVAQDSPLNFTLPGGLFTDPDVGDTLTLSATLADGSALPSWLSFNPATGTFSGTPANGDVGNLSIRVTATDGSNAAASTTFSMSVTPAAVNGGDPEFRLGSNDQTPIMSPTNSVTITLGQSQNTPITLGSIFSQASLPGFDANRTTNTSTVTSTLFQSPVNQPQAGAMPMGQIANTFAPRSLDVGTTSRFDSSLGAFPSFNNGGALGGNSTLSGVFSGMNLPSITPMEVFSRGSWQGVNVDNNSRTPLTSLPDATAMEFAPNLEQQLQSIGNLKLQRLAVIEQALLDMDKHSIEAERS</sequence>
<dbReference type="InterPro" id="IPR002126">
    <property type="entry name" value="Cadherin-like_dom"/>
</dbReference>
<feature type="domain" description="Cadherin" evidence="2">
    <location>
        <begin position="565"/>
        <end position="661"/>
    </location>
</feature>
<name>A0A9Q8TNC2_9GAMM</name>
<dbReference type="Proteomes" id="UP000806577">
    <property type="component" value="Chromosome"/>
</dbReference>
<accession>A0A9Q8TNC2</accession>
<dbReference type="NCBIfam" id="NF012211">
    <property type="entry name" value="tand_rpt_95"/>
    <property type="match status" value="2"/>
</dbReference>
<feature type="compositionally biased region" description="Low complexity" evidence="1">
    <location>
        <begin position="54"/>
        <end position="78"/>
    </location>
</feature>
<evidence type="ECO:0000259" key="2">
    <source>
        <dbReference type="PROSITE" id="PS50268"/>
    </source>
</evidence>
<dbReference type="KEGG" id="pqu:IG609_013775"/>
<dbReference type="GO" id="GO:0007156">
    <property type="term" value="P:homophilic cell adhesion via plasma membrane adhesion molecules"/>
    <property type="evidence" value="ECO:0007669"/>
    <property type="project" value="InterPro"/>
</dbReference>
<organism evidence="3 4">
    <name type="scientific">Pectobacterium quasiaquaticum</name>
    <dbReference type="NCBI Taxonomy" id="2774015"/>
    <lineage>
        <taxon>Bacteria</taxon>
        <taxon>Pseudomonadati</taxon>
        <taxon>Pseudomonadota</taxon>
        <taxon>Gammaproteobacteria</taxon>
        <taxon>Enterobacterales</taxon>
        <taxon>Pectobacteriaceae</taxon>
        <taxon>Pectobacterium</taxon>
    </lineage>
</organism>
<evidence type="ECO:0000313" key="4">
    <source>
        <dbReference type="Proteomes" id="UP000806577"/>
    </source>
</evidence>
<dbReference type="SUPFAM" id="SSF49313">
    <property type="entry name" value="Cadherin-like"/>
    <property type="match status" value="8"/>
</dbReference>
<feature type="region of interest" description="Disordered" evidence="1">
    <location>
        <begin position="52"/>
        <end position="110"/>
    </location>
</feature>
<dbReference type="Pfam" id="PF14252">
    <property type="entry name" value="DUF4347"/>
    <property type="match status" value="1"/>
</dbReference>
<dbReference type="InterPro" id="IPR013783">
    <property type="entry name" value="Ig-like_fold"/>
</dbReference>
<gene>
    <name evidence="3" type="ORF">IG609_013775</name>
</gene>
<dbReference type="EMBL" id="CP065177">
    <property type="protein sequence ID" value="URG47874.1"/>
    <property type="molecule type" value="Genomic_DNA"/>
</dbReference>
<feature type="compositionally biased region" description="Low complexity" evidence="1">
    <location>
        <begin position="89"/>
        <end position="110"/>
    </location>
</feature>
<dbReference type="InterPro" id="IPR040853">
    <property type="entry name" value="RapA2_cadherin-like"/>
</dbReference>
<dbReference type="Pfam" id="PF17803">
    <property type="entry name" value="Cadherin_4"/>
    <property type="match status" value="1"/>
</dbReference>
<dbReference type="Pfam" id="PF05345">
    <property type="entry name" value="He_PIG"/>
    <property type="match status" value="8"/>
</dbReference>
<dbReference type="GO" id="GO:0016011">
    <property type="term" value="C:dystroglycan complex"/>
    <property type="evidence" value="ECO:0007669"/>
    <property type="project" value="TreeGrafter"/>
</dbReference>
<dbReference type="InterPro" id="IPR006644">
    <property type="entry name" value="Cadg"/>
</dbReference>
<proteinExistence type="predicted"/>
<dbReference type="SMART" id="SM00736">
    <property type="entry name" value="CADG"/>
    <property type="match status" value="8"/>
</dbReference>
<dbReference type="PANTHER" id="PTHR21559:SF21">
    <property type="entry name" value="DYSTROGLYCAN 1"/>
    <property type="match status" value="1"/>
</dbReference>
<reference evidence="3 4" key="1">
    <citation type="journal article" date="2021" name="Int. J. Syst. Evol. Microbiol.">
        <title>&lt;i&gt;Pectobacterium quasiaquaticum&lt;/i&gt; sp. nov., isolated from waterways.</title>
        <authorList>
            <person name="Ben Moussa H."/>
            <person name="Pedron J."/>
            <person name="Bertrand C."/>
            <person name="Hecquet A."/>
            <person name="Barny M.A."/>
        </authorList>
    </citation>
    <scope>NUCLEOTIDE SEQUENCE [LARGE SCALE GENOMIC DNA]</scope>
    <source>
        <strain evidence="3 4">A477-S1-J17</strain>
    </source>
</reference>
<evidence type="ECO:0000313" key="3">
    <source>
        <dbReference type="EMBL" id="URG47874.1"/>
    </source>
</evidence>
<protein>
    <submittedName>
        <fullName evidence="3">Ig domain-containing protein</fullName>
    </submittedName>
</protein>
<dbReference type="Gene3D" id="2.60.40.10">
    <property type="entry name" value="Immunoglobulins"/>
    <property type="match status" value="8"/>
</dbReference>